<gene>
    <name evidence="13" type="ORF">GW779_05585</name>
    <name evidence="12" type="ORF">GW910_04495</name>
</gene>
<evidence type="ECO:0000313" key="13">
    <source>
        <dbReference type="EMBL" id="NCS91854.1"/>
    </source>
</evidence>
<evidence type="ECO:0000259" key="11">
    <source>
        <dbReference type="Pfam" id="PF00218"/>
    </source>
</evidence>
<keyword evidence="7" id="KW-0210">Decarboxylase</keyword>
<comment type="catalytic activity">
    <reaction evidence="1">
        <text>1-(2-carboxyphenylamino)-1-deoxy-D-ribulose 5-phosphate + H(+) = (1S,2R)-1-C-(indol-3-yl)glycerol 3-phosphate + CO2 + H2O</text>
        <dbReference type="Rhea" id="RHEA:23476"/>
        <dbReference type="ChEBI" id="CHEBI:15377"/>
        <dbReference type="ChEBI" id="CHEBI:15378"/>
        <dbReference type="ChEBI" id="CHEBI:16526"/>
        <dbReference type="ChEBI" id="CHEBI:58613"/>
        <dbReference type="ChEBI" id="CHEBI:58866"/>
        <dbReference type="EC" id="4.1.1.48"/>
    </reaction>
</comment>
<sequence length="248" mass="28471">MENLLSKIVDEKRKGLEKQKFRTSISKAIREAAKYRVPVIAEIKRKSPKFGEIREVDVIETAKIFQNYGACALSILTDKNFEGDIKNLIRLRDLKFKENKDKNKINIPLLRKDFIIDEIHIYESYIYGADAVLLIAGVLKKKTGKFLEIAGKLNLECIVEVRDEDDLKFIGDANIVGINTRNLENFEIDLNKLKLSEKIKNRENRIIVAESGIENKEDVRAALRYADALLIGTSITKNFELLKEFVKK</sequence>
<protein>
    <recommendedName>
        <fullName evidence="5">Indole-3-glycerol phosphate synthase</fullName>
        <ecNumber evidence="4">4.1.1.48</ecNumber>
    </recommendedName>
</protein>
<keyword evidence="10" id="KW-0456">Lyase</keyword>
<evidence type="ECO:0000256" key="7">
    <source>
        <dbReference type="ARBA" id="ARBA00022793"/>
    </source>
</evidence>
<keyword evidence="9" id="KW-0057">Aromatic amino acid biosynthesis</keyword>
<dbReference type="SUPFAM" id="SSF51366">
    <property type="entry name" value="Ribulose-phoshate binding barrel"/>
    <property type="match status" value="1"/>
</dbReference>
<dbReference type="UniPathway" id="UPA00035">
    <property type="reaction ID" value="UER00043"/>
</dbReference>
<keyword evidence="8" id="KW-0822">Tryptophan biosynthesis</keyword>
<dbReference type="Proteomes" id="UP000768163">
    <property type="component" value="Unassembled WGS sequence"/>
</dbReference>
<proteinExistence type="inferred from homology"/>
<dbReference type="EC" id="4.1.1.48" evidence="4"/>
<evidence type="ECO:0000256" key="10">
    <source>
        <dbReference type="ARBA" id="ARBA00023239"/>
    </source>
</evidence>
<dbReference type="Pfam" id="PF00218">
    <property type="entry name" value="IGPS"/>
    <property type="match status" value="1"/>
</dbReference>
<evidence type="ECO:0000256" key="4">
    <source>
        <dbReference type="ARBA" id="ARBA00012362"/>
    </source>
</evidence>
<dbReference type="PROSITE" id="PS00614">
    <property type="entry name" value="IGPS"/>
    <property type="match status" value="1"/>
</dbReference>
<accession>A0A8J7YXE2</accession>
<dbReference type="Gene3D" id="3.20.20.70">
    <property type="entry name" value="Aldolase class I"/>
    <property type="match status" value="1"/>
</dbReference>
<organism evidence="12 14">
    <name type="scientific">Candidatus Altarchaeum hamiconexum</name>
    <dbReference type="NCBI Taxonomy" id="1803513"/>
    <lineage>
        <taxon>Archaea</taxon>
        <taxon>Candidatus Altarchaeota</taxon>
        <taxon>Candidatus Altiarchaeia</taxon>
        <taxon>Candidatus Altarchaeales</taxon>
        <taxon>Candidatus Altarchaeaceae</taxon>
        <taxon>Candidatus Altarchaeum</taxon>
    </lineage>
</organism>
<evidence type="ECO:0000256" key="5">
    <source>
        <dbReference type="ARBA" id="ARBA00018080"/>
    </source>
</evidence>
<evidence type="ECO:0000256" key="1">
    <source>
        <dbReference type="ARBA" id="ARBA00001633"/>
    </source>
</evidence>
<dbReference type="InterPro" id="IPR001468">
    <property type="entry name" value="Indole-3-GlycerolPSynthase_CS"/>
</dbReference>
<dbReference type="EMBL" id="JAACQH010000116">
    <property type="protein sequence ID" value="NCS91854.1"/>
    <property type="molecule type" value="Genomic_DNA"/>
</dbReference>
<dbReference type="InterPro" id="IPR045186">
    <property type="entry name" value="Indole-3-glycerol_P_synth"/>
</dbReference>
<dbReference type="Proteomes" id="UP000738826">
    <property type="component" value="Unassembled WGS sequence"/>
</dbReference>
<evidence type="ECO:0000256" key="3">
    <source>
        <dbReference type="ARBA" id="ARBA00008737"/>
    </source>
</evidence>
<evidence type="ECO:0000256" key="6">
    <source>
        <dbReference type="ARBA" id="ARBA00022605"/>
    </source>
</evidence>
<dbReference type="GO" id="GO:0004640">
    <property type="term" value="F:phosphoribosylanthranilate isomerase activity"/>
    <property type="evidence" value="ECO:0007669"/>
    <property type="project" value="TreeGrafter"/>
</dbReference>
<dbReference type="PANTHER" id="PTHR22854:SF2">
    <property type="entry name" value="INDOLE-3-GLYCEROL-PHOSPHATE SYNTHASE"/>
    <property type="match status" value="1"/>
</dbReference>
<dbReference type="InterPro" id="IPR013798">
    <property type="entry name" value="Indole-3-glycerol_P_synth_dom"/>
</dbReference>
<keyword evidence="6" id="KW-0028">Amino-acid biosynthesis</keyword>
<dbReference type="InterPro" id="IPR011060">
    <property type="entry name" value="RibuloseP-bd_barrel"/>
</dbReference>
<dbReference type="PANTHER" id="PTHR22854">
    <property type="entry name" value="TRYPTOPHAN BIOSYNTHESIS PROTEIN"/>
    <property type="match status" value="1"/>
</dbReference>
<dbReference type="GO" id="GO:0000162">
    <property type="term" value="P:L-tryptophan biosynthetic process"/>
    <property type="evidence" value="ECO:0007669"/>
    <property type="project" value="UniProtKB-UniPathway"/>
</dbReference>
<evidence type="ECO:0000313" key="12">
    <source>
        <dbReference type="EMBL" id="NCN65303.1"/>
    </source>
</evidence>
<dbReference type="AlphaFoldDB" id="A0A8J7YXE2"/>
<name>A0A8J7YXE2_9ARCH</name>
<dbReference type="InterPro" id="IPR013785">
    <property type="entry name" value="Aldolase_TIM"/>
</dbReference>
<feature type="domain" description="Indole-3-glycerol phosphate synthase" evidence="11">
    <location>
        <begin position="16"/>
        <end position="241"/>
    </location>
</feature>
<comment type="caution">
    <text evidence="12">The sequence shown here is derived from an EMBL/GenBank/DDBJ whole genome shotgun (WGS) entry which is preliminary data.</text>
</comment>
<evidence type="ECO:0000256" key="8">
    <source>
        <dbReference type="ARBA" id="ARBA00022822"/>
    </source>
</evidence>
<comment type="pathway">
    <text evidence="2">Amino-acid biosynthesis; L-tryptophan biosynthesis; L-tryptophan from chorismate: step 4/5.</text>
</comment>
<evidence type="ECO:0000256" key="2">
    <source>
        <dbReference type="ARBA" id="ARBA00004696"/>
    </source>
</evidence>
<dbReference type="CDD" id="cd00331">
    <property type="entry name" value="IGPS"/>
    <property type="match status" value="1"/>
</dbReference>
<reference evidence="12" key="1">
    <citation type="submission" date="2019-11" db="EMBL/GenBank/DDBJ databases">
        <title>Lipid analysis of CO2-rich subsurface aquifers suggests an autotrophy-based deep biosphere with lysolipids enriched in CPR bacteria.</title>
        <authorList>
            <person name="Probst A.J."/>
            <person name="Elling F.J."/>
            <person name="Castelle C.J."/>
            <person name="Zhu Q."/>
            <person name="Elvert M."/>
            <person name="Birarda G."/>
            <person name="Holman H.-Y."/>
            <person name="Lane K.R."/>
            <person name="Ladd B."/>
            <person name="Ryan M.C."/>
            <person name="Woyke T."/>
            <person name="Hinrichs K.-U."/>
            <person name="Banfield J.F."/>
        </authorList>
    </citation>
    <scope>NUCLEOTIDE SEQUENCE</scope>
    <source>
        <strain evidence="12">CG_2015-01_33_1645</strain>
        <strain evidence="13">CG_2015-04_33_537</strain>
    </source>
</reference>
<dbReference type="GO" id="GO:0004425">
    <property type="term" value="F:indole-3-glycerol-phosphate synthase activity"/>
    <property type="evidence" value="ECO:0007669"/>
    <property type="project" value="UniProtKB-EC"/>
</dbReference>
<evidence type="ECO:0000256" key="9">
    <source>
        <dbReference type="ARBA" id="ARBA00023141"/>
    </source>
</evidence>
<evidence type="ECO:0000313" key="14">
    <source>
        <dbReference type="Proteomes" id="UP000768163"/>
    </source>
</evidence>
<dbReference type="EMBL" id="JAACVF010000119">
    <property type="protein sequence ID" value="NCN65303.1"/>
    <property type="molecule type" value="Genomic_DNA"/>
</dbReference>
<comment type="similarity">
    <text evidence="3">Belongs to the TrpC family.</text>
</comment>